<dbReference type="InterPro" id="IPR023271">
    <property type="entry name" value="Aquaporin-like"/>
</dbReference>
<accession>A0A6A3QIE1</accession>
<keyword evidence="4" id="KW-0812">Transmembrane</keyword>
<dbReference type="PANTHER" id="PTHR43829:SF9">
    <property type="entry name" value="AQUAPORIN-9"/>
    <property type="match status" value="1"/>
</dbReference>
<evidence type="ECO:0000256" key="3">
    <source>
        <dbReference type="ARBA" id="ARBA00022448"/>
    </source>
</evidence>
<keyword evidence="5" id="KW-1133">Transmembrane helix</keyword>
<gene>
    <name evidence="8" type="ORF">PF001_g28485</name>
    <name evidence="7" type="ORF">PF006_g28256</name>
</gene>
<dbReference type="Proteomes" id="UP000440732">
    <property type="component" value="Unassembled WGS sequence"/>
</dbReference>
<dbReference type="EMBL" id="QXGE01004288">
    <property type="protein sequence ID" value="KAE9271197.1"/>
    <property type="molecule type" value="Genomic_DNA"/>
</dbReference>
<evidence type="ECO:0000256" key="4">
    <source>
        <dbReference type="ARBA" id="ARBA00022692"/>
    </source>
</evidence>
<organism evidence="7 10">
    <name type="scientific">Phytophthora fragariae</name>
    <dbReference type="NCBI Taxonomy" id="53985"/>
    <lineage>
        <taxon>Eukaryota</taxon>
        <taxon>Sar</taxon>
        <taxon>Stramenopiles</taxon>
        <taxon>Oomycota</taxon>
        <taxon>Peronosporomycetes</taxon>
        <taxon>Peronosporales</taxon>
        <taxon>Peronosporaceae</taxon>
        <taxon>Phytophthora</taxon>
    </lineage>
</organism>
<dbReference type="GO" id="GO:0015254">
    <property type="term" value="F:glycerol channel activity"/>
    <property type="evidence" value="ECO:0007669"/>
    <property type="project" value="TreeGrafter"/>
</dbReference>
<dbReference type="InterPro" id="IPR050363">
    <property type="entry name" value="MIP/Aquaporin"/>
</dbReference>
<dbReference type="PANTHER" id="PTHR43829">
    <property type="entry name" value="AQUAPORIN OR AQUAGLYCEROPORIN RELATED"/>
    <property type="match status" value="1"/>
</dbReference>
<dbReference type="AlphaFoldDB" id="A0A6A3QIE1"/>
<evidence type="ECO:0000256" key="1">
    <source>
        <dbReference type="ARBA" id="ARBA00004141"/>
    </source>
</evidence>
<evidence type="ECO:0000313" key="7">
    <source>
        <dbReference type="EMBL" id="KAE9075818.1"/>
    </source>
</evidence>
<sequence length="130" mass="14926">MRPHVSLEPSVDCSATAPYSTFAPTPYTWRGFLDRCERSLHRTNRSQYTRDENHFEKWFVTSRVHVRECLTEFLGTFVMICFGVGVNNQVALSDDSNGTWLSINLAWGIAVLIRGRNKILQFNKLLGFPI</sequence>
<proteinExistence type="inferred from homology"/>
<dbReference type="InterPro" id="IPR000425">
    <property type="entry name" value="MIP"/>
</dbReference>
<dbReference type="Proteomes" id="UP000437068">
    <property type="component" value="Unassembled WGS sequence"/>
</dbReference>
<name>A0A6A3QIE1_9STRA</name>
<dbReference type="GO" id="GO:0005886">
    <property type="term" value="C:plasma membrane"/>
    <property type="evidence" value="ECO:0007669"/>
    <property type="project" value="TreeGrafter"/>
</dbReference>
<keyword evidence="3" id="KW-0813">Transport</keyword>
<dbReference type="GO" id="GO:0015250">
    <property type="term" value="F:water channel activity"/>
    <property type="evidence" value="ECO:0007669"/>
    <property type="project" value="TreeGrafter"/>
</dbReference>
<evidence type="ECO:0000256" key="6">
    <source>
        <dbReference type="ARBA" id="ARBA00023136"/>
    </source>
</evidence>
<evidence type="ECO:0000256" key="2">
    <source>
        <dbReference type="ARBA" id="ARBA00006175"/>
    </source>
</evidence>
<keyword evidence="6" id="KW-0472">Membrane</keyword>
<comment type="caution">
    <text evidence="7">The sequence shown here is derived from an EMBL/GenBank/DDBJ whole genome shotgun (WGS) entry which is preliminary data.</text>
</comment>
<dbReference type="SUPFAM" id="SSF81338">
    <property type="entry name" value="Aquaporin-like"/>
    <property type="match status" value="1"/>
</dbReference>
<dbReference type="EMBL" id="QXGA01004154">
    <property type="protein sequence ID" value="KAE9075818.1"/>
    <property type="molecule type" value="Genomic_DNA"/>
</dbReference>
<comment type="similarity">
    <text evidence="2">Belongs to the MIP/aquaporin (TC 1.A.8) family.</text>
</comment>
<evidence type="ECO:0000313" key="9">
    <source>
        <dbReference type="Proteomes" id="UP000437068"/>
    </source>
</evidence>
<dbReference type="Pfam" id="PF00230">
    <property type="entry name" value="MIP"/>
    <property type="match status" value="1"/>
</dbReference>
<comment type="subcellular location">
    <subcellularLocation>
        <location evidence="1">Membrane</location>
        <topology evidence="1">Multi-pass membrane protein</topology>
    </subcellularLocation>
</comment>
<reference evidence="9 10" key="1">
    <citation type="submission" date="2018-08" db="EMBL/GenBank/DDBJ databases">
        <title>Genomic investigation of the strawberry pathogen Phytophthora fragariae indicates pathogenicity is determined by transcriptional variation in three key races.</title>
        <authorList>
            <person name="Adams T.M."/>
            <person name="Armitage A.D."/>
            <person name="Sobczyk M.K."/>
            <person name="Bates H.J."/>
            <person name="Dunwell J.M."/>
            <person name="Nellist C.F."/>
            <person name="Harrison R.J."/>
        </authorList>
    </citation>
    <scope>NUCLEOTIDE SEQUENCE [LARGE SCALE GENOMIC DNA]</scope>
    <source>
        <strain evidence="8 9">A4</strain>
        <strain evidence="7 10">NOV-5</strain>
    </source>
</reference>
<evidence type="ECO:0000313" key="10">
    <source>
        <dbReference type="Proteomes" id="UP000440732"/>
    </source>
</evidence>
<evidence type="ECO:0000256" key="5">
    <source>
        <dbReference type="ARBA" id="ARBA00022989"/>
    </source>
</evidence>
<dbReference type="Gene3D" id="1.20.1080.10">
    <property type="entry name" value="Glycerol uptake facilitator protein"/>
    <property type="match status" value="1"/>
</dbReference>
<evidence type="ECO:0000313" key="8">
    <source>
        <dbReference type="EMBL" id="KAE9271197.1"/>
    </source>
</evidence>
<protein>
    <submittedName>
        <fullName evidence="7">Uncharacterized protein</fullName>
    </submittedName>
</protein>